<comment type="caution">
    <text evidence="2">The sequence shown here is derived from an EMBL/GenBank/DDBJ whole genome shotgun (WGS) entry which is preliminary data.</text>
</comment>
<dbReference type="Gene3D" id="3.10.450.50">
    <property type="match status" value="1"/>
</dbReference>
<feature type="domain" description="SnoaL-like" evidence="1">
    <location>
        <begin position="23"/>
        <end position="148"/>
    </location>
</feature>
<dbReference type="SUPFAM" id="SSF54427">
    <property type="entry name" value="NTF2-like"/>
    <property type="match status" value="1"/>
</dbReference>
<protein>
    <recommendedName>
        <fullName evidence="1">SnoaL-like domain-containing protein</fullName>
    </recommendedName>
</protein>
<dbReference type="RefSeq" id="WP_128229567.1">
    <property type="nucleotide sequence ID" value="NZ_SACR01000004.1"/>
</dbReference>
<proteinExistence type="predicted"/>
<gene>
    <name evidence="2" type="ORF">EOE66_15285</name>
</gene>
<dbReference type="AlphaFoldDB" id="A0A437RFD7"/>
<dbReference type="EMBL" id="SACR01000004">
    <property type="protein sequence ID" value="RVU45478.1"/>
    <property type="molecule type" value="Genomic_DNA"/>
</dbReference>
<evidence type="ECO:0000313" key="2">
    <source>
        <dbReference type="EMBL" id="RVU45478.1"/>
    </source>
</evidence>
<dbReference type="OrthoDB" id="9102349at2"/>
<accession>A0A437RFD7</accession>
<dbReference type="Proteomes" id="UP000285575">
    <property type="component" value="Unassembled WGS sequence"/>
</dbReference>
<sequence length="165" mass="17790">MSAPDAGAAQPLLQAAERWPIDTACRDTIVRAARLADQGDADGLAAHFTEDAELQRPNGAWLQGRAAIAAAYAARPAHRISRHLLATPLVDVEAPNEARAHTLVLLASGDARDASGPQGRPWQGALLVGCFEDRLRLGPDGRWRLWRRQARFELHGAAQALPTMP</sequence>
<reference evidence="2 3" key="1">
    <citation type="submission" date="2019-01" db="EMBL/GenBank/DDBJ databases">
        <authorList>
            <person name="Chen W.-M."/>
        </authorList>
    </citation>
    <scope>NUCLEOTIDE SEQUENCE [LARGE SCALE GENOMIC DNA]</scope>
    <source>
        <strain evidence="2 3">KYPY4</strain>
    </source>
</reference>
<dbReference type="InterPro" id="IPR032710">
    <property type="entry name" value="NTF2-like_dom_sf"/>
</dbReference>
<evidence type="ECO:0000313" key="3">
    <source>
        <dbReference type="Proteomes" id="UP000285575"/>
    </source>
</evidence>
<evidence type="ECO:0000259" key="1">
    <source>
        <dbReference type="Pfam" id="PF13577"/>
    </source>
</evidence>
<dbReference type="Pfam" id="PF13577">
    <property type="entry name" value="SnoaL_4"/>
    <property type="match status" value="1"/>
</dbReference>
<organism evidence="2 3">
    <name type="scientific">Rubrivivax rivuli</name>
    <dbReference type="NCBI Taxonomy" id="1862385"/>
    <lineage>
        <taxon>Bacteria</taxon>
        <taxon>Pseudomonadati</taxon>
        <taxon>Pseudomonadota</taxon>
        <taxon>Betaproteobacteria</taxon>
        <taxon>Burkholderiales</taxon>
        <taxon>Sphaerotilaceae</taxon>
        <taxon>Rubrivivax</taxon>
    </lineage>
</organism>
<name>A0A437RFD7_9BURK</name>
<dbReference type="InterPro" id="IPR037401">
    <property type="entry name" value="SnoaL-like"/>
</dbReference>
<keyword evidence="3" id="KW-1185">Reference proteome</keyword>